<dbReference type="KEGG" id="chq:AQ619_16295"/>
<keyword evidence="1" id="KW-0472">Membrane</keyword>
<dbReference type="RefSeq" id="WP_062150095.1">
    <property type="nucleotide sequence ID" value="NZ_CP013002.1"/>
</dbReference>
<dbReference type="PANTHER" id="PTHR30273:SF2">
    <property type="entry name" value="PROTEIN FECR"/>
    <property type="match status" value="1"/>
</dbReference>
<reference evidence="4 5" key="1">
    <citation type="submission" date="2015-10" db="EMBL/GenBank/DDBJ databases">
        <title>Conservation of the essential genome among Caulobacter and Brevundimonas species.</title>
        <authorList>
            <person name="Scott D."/>
            <person name="Ely B."/>
        </authorList>
    </citation>
    <scope>NUCLEOTIDE SEQUENCE [LARGE SCALE GENOMIC DNA]</scope>
    <source>
        <strain evidence="4 5">CB4</strain>
    </source>
</reference>
<proteinExistence type="predicted"/>
<dbReference type="EMBL" id="CP013002">
    <property type="protein sequence ID" value="ALL14795.1"/>
    <property type="molecule type" value="Genomic_DNA"/>
</dbReference>
<evidence type="ECO:0000259" key="2">
    <source>
        <dbReference type="Pfam" id="PF04773"/>
    </source>
</evidence>
<sequence length="326" mass="35356">MTGQGGSTTSDTLRDDAVAWLVRVQSDQATAEDWSALTDWLEASEDHLVAFEAVERLAAELSEQAADITPGLTLAPPKVVPFRRRASPPAWFALIAAAAAIVALVTGPTLWRSYQGTPTVYETGPGQTRQIALADGTRIHLDAASRLTVRLGWRTRRVEMADAQATFDVAKDPGRPFLIGVGDQQVRVVGTEFNIRHFDRAVKVTVRRGVVEVRQPSLGSGPVARLVAGQALSHAEGTGRSIQTVADPSAAFAWTQGRLVCDDETLGQIIADLNRRYPTPIRVSESVAKRRFSGVLELGDEAVVVQRLAGYFSLTVHRTGREIELR</sequence>
<dbReference type="Pfam" id="PF04773">
    <property type="entry name" value="FecR"/>
    <property type="match status" value="1"/>
</dbReference>
<dbReference type="InterPro" id="IPR032623">
    <property type="entry name" value="FecR_N"/>
</dbReference>
<name>A0A0P0P2Q2_9CAUL</name>
<dbReference type="Proteomes" id="UP000056905">
    <property type="component" value="Chromosome"/>
</dbReference>
<keyword evidence="5" id="KW-1185">Reference proteome</keyword>
<dbReference type="GO" id="GO:0016989">
    <property type="term" value="F:sigma factor antagonist activity"/>
    <property type="evidence" value="ECO:0007669"/>
    <property type="project" value="TreeGrafter"/>
</dbReference>
<evidence type="ECO:0000313" key="5">
    <source>
        <dbReference type="Proteomes" id="UP000056905"/>
    </source>
</evidence>
<dbReference type="AlphaFoldDB" id="A0A0P0P2Q2"/>
<dbReference type="STRING" id="69395.AQ619_16295"/>
<evidence type="ECO:0000313" key="4">
    <source>
        <dbReference type="EMBL" id="ALL14795.1"/>
    </source>
</evidence>
<protein>
    <submittedName>
        <fullName evidence="4">Iron dicitrate transport regulator FecR</fullName>
    </submittedName>
</protein>
<dbReference type="InterPro" id="IPR012373">
    <property type="entry name" value="Ferrdict_sens_TM"/>
</dbReference>
<organism evidence="4 5">
    <name type="scientific">Caulobacter henricii</name>
    <dbReference type="NCBI Taxonomy" id="69395"/>
    <lineage>
        <taxon>Bacteria</taxon>
        <taxon>Pseudomonadati</taxon>
        <taxon>Pseudomonadota</taxon>
        <taxon>Alphaproteobacteria</taxon>
        <taxon>Caulobacterales</taxon>
        <taxon>Caulobacteraceae</taxon>
        <taxon>Caulobacter</taxon>
    </lineage>
</organism>
<dbReference type="Gene3D" id="2.60.120.1440">
    <property type="match status" value="1"/>
</dbReference>
<evidence type="ECO:0000256" key="1">
    <source>
        <dbReference type="SAM" id="Phobius"/>
    </source>
</evidence>
<keyword evidence="1" id="KW-1133">Transmembrane helix</keyword>
<feature type="domain" description="FecR N-terminal" evidence="3">
    <location>
        <begin position="15"/>
        <end position="57"/>
    </location>
</feature>
<evidence type="ECO:0000259" key="3">
    <source>
        <dbReference type="Pfam" id="PF16220"/>
    </source>
</evidence>
<gene>
    <name evidence="4" type="ORF">AQ619_16295</name>
</gene>
<keyword evidence="1" id="KW-0812">Transmembrane</keyword>
<dbReference type="Gene3D" id="3.55.50.30">
    <property type="match status" value="1"/>
</dbReference>
<dbReference type="PANTHER" id="PTHR30273">
    <property type="entry name" value="PERIPLASMIC SIGNAL SENSOR AND SIGMA FACTOR ACTIVATOR FECR-RELATED"/>
    <property type="match status" value="1"/>
</dbReference>
<dbReference type="InterPro" id="IPR006860">
    <property type="entry name" value="FecR"/>
</dbReference>
<feature type="transmembrane region" description="Helical" evidence="1">
    <location>
        <begin position="91"/>
        <end position="111"/>
    </location>
</feature>
<accession>A0A0P0P2Q2</accession>
<dbReference type="Pfam" id="PF16220">
    <property type="entry name" value="DUF4880"/>
    <property type="match status" value="1"/>
</dbReference>
<dbReference type="OrthoDB" id="7185479at2"/>
<dbReference type="PIRSF" id="PIRSF018266">
    <property type="entry name" value="FecR"/>
    <property type="match status" value="1"/>
</dbReference>
<feature type="domain" description="FecR protein" evidence="2">
    <location>
        <begin position="120"/>
        <end position="212"/>
    </location>
</feature>